<dbReference type="PANTHER" id="PTHR46193">
    <property type="entry name" value="6-PHOSPHOGLUCONATE PHOSPHATASE"/>
    <property type="match status" value="1"/>
</dbReference>
<dbReference type="InterPro" id="IPR023214">
    <property type="entry name" value="HAD_sf"/>
</dbReference>
<dbReference type="InterPro" id="IPR036412">
    <property type="entry name" value="HAD-like_sf"/>
</dbReference>
<dbReference type="Pfam" id="PF00702">
    <property type="entry name" value="Hydrolase"/>
    <property type="match status" value="1"/>
</dbReference>
<protein>
    <submittedName>
        <fullName evidence="5">HAD family phosphatase</fullName>
    </submittedName>
</protein>
<comment type="cofactor">
    <cofactor evidence="1">
        <name>Mg(2+)</name>
        <dbReference type="ChEBI" id="CHEBI:18420"/>
    </cofactor>
</comment>
<dbReference type="Gene3D" id="3.40.50.1000">
    <property type="entry name" value="HAD superfamily/HAD-like"/>
    <property type="match status" value="1"/>
</dbReference>
<keyword evidence="3" id="KW-0479">Metal-binding</keyword>
<keyword evidence="4" id="KW-0460">Magnesium</keyword>
<organism evidence="5 6">
    <name type="scientific">Biformimicrobium ophioploci</name>
    <dbReference type="NCBI Taxonomy" id="3036711"/>
    <lineage>
        <taxon>Bacteria</taxon>
        <taxon>Pseudomonadati</taxon>
        <taxon>Pseudomonadota</taxon>
        <taxon>Gammaproteobacteria</taxon>
        <taxon>Cellvibrionales</taxon>
        <taxon>Microbulbiferaceae</taxon>
        <taxon>Biformimicrobium</taxon>
    </lineage>
</organism>
<comment type="caution">
    <text evidence="5">The sequence shown here is derived from an EMBL/GenBank/DDBJ whole genome shotgun (WGS) entry which is preliminary data.</text>
</comment>
<dbReference type="InterPro" id="IPR006439">
    <property type="entry name" value="HAD-SF_hydro_IA"/>
</dbReference>
<dbReference type="EMBL" id="BSYJ01000004">
    <property type="protein sequence ID" value="GMG87778.1"/>
    <property type="molecule type" value="Genomic_DNA"/>
</dbReference>
<dbReference type="SFLD" id="SFLDG01135">
    <property type="entry name" value="C1.5.6:_HAD__Beta-PGM__Phospha"/>
    <property type="match status" value="1"/>
</dbReference>
<dbReference type="Proteomes" id="UP001224392">
    <property type="component" value="Unassembled WGS sequence"/>
</dbReference>
<evidence type="ECO:0000313" key="6">
    <source>
        <dbReference type="Proteomes" id="UP001224392"/>
    </source>
</evidence>
<sequence length="214" mass="23629">MNYELVIFDCDGVLVDSESIVCRVIAEEMQAIGLETTVEEVDRRFTGRTAEDCLLEIEKEFGGPLPANYFDNCERRIRELFHRDLEPVAGIQELLEHLTETATPVCVASSGSHEKMRLTLGKTNLLPYFNGHVFSAEDVGRGKPWPDLFLFAAKKFHVEPSRCLVIEDSVPGVKAAVAAGMKVIGYAADQYRVKPLENAGAKVVLDLSSISALL</sequence>
<accession>A0ABQ6M0A8</accession>
<evidence type="ECO:0000256" key="2">
    <source>
        <dbReference type="ARBA" id="ARBA00006171"/>
    </source>
</evidence>
<reference evidence="5 6" key="1">
    <citation type="submission" date="2023-04" db="EMBL/GenBank/DDBJ databases">
        <title>Marinobulbifer ophiurae gen. nov., sp. Nov., isolate from tissue of brittle star Ophioplocus japonicus.</title>
        <authorList>
            <person name="Kawano K."/>
            <person name="Sawayama S."/>
            <person name="Nakagawa S."/>
        </authorList>
    </citation>
    <scope>NUCLEOTIDE SEQUENCE [LARGE SCALE GENOMIC DNA]</scope>
    <source>
        <strain evidence="5 6">NKW57</strain>
    </source>
</reference>
<evidence type="ECO:0000313" key="5">
    <source>
        <dbReference type="EMBL" id="GMG87778.1"/>
    </source>
</evidence>
<evidence type="ECO:0000256" key="1">
    <source>
        <dbReference type="ARBA" id="ARBA00001946"/>
    </source>
</evidence>
<dbReference type="CDD" id="cd07526">
    <property type="entry name" value="HAD_BPGM_like"/>
    <property type="match status" value="1"/>
</dbReference>
<dbReference type="SUPFAM" id="SSF56784">
    <property type="entry name" value="HAD-like"/>
    <property type="match status" value="1"/>
</dbReference>
<dbReference type="Gene3D" id="1.10.150.240">
    <property type="entry name" value="Putative phosphatase, domain 2"/>
    <property type="match status" value="1"/>
</dbReference>
<proteinExistence type="inferred from homology"/>
<dbReference type="NCBIfam" id="TIGR01509">
    <property type="entry name" value="HAD-SF-IA-v3"/>
    <property type="match status" value="1"/>
</dbReference>
<dbReference type="SFLD" id="SFLDG01129">
    <property type="entry name" value="C1.5:_HAD__Beta-PGM__Phosphata"/>
    <property type="match status" value="1"/>
</dbReference>
<dbReference type="InterPro" id="IPR023198">
    <property type="entry name" value="PGP-like_dom2"/>
</dbReference>
<name>A0ABQ6M0A8_9GAMM</name>
<comment type="similarity">
    <text evidence="2">Belongs to the HAD-like hydrolase superfamily. CbbY/CbbZ/Gph/YieH family.</text>
</comment>
<dbReference type="InterPro" id="IPR051600">
    <property type="entry name" value="Beta-PGM-like"/>
</dbReference>
<dbReference type="RefSeq" id="WP_285764398.1">
    <property type="nucleotide sequence ID" value="NZ_BSYJ01000004.1"/>
</dbReference>
<dbReference type="PANTHER" id="PTHR46193:SF10">
    <property type="entry name" value="6-PHOSPHOGLUCONATE PHOSPHATASE"/>
    <property type="match status" value="1"/>
</dbReference>
<keyword evidence="6" id="KW-1185">Reference proteome</keyword>
<gene>
    <name evidence="5" type="ORF">MNKW57_20990</name>
</gene>
<dbReference type="SFLD" id="SFLDS00003">
    <property type="entry name" value="Haloacid_Dehalogenase"/>
    <property type="match status" value="1"/>
</dbReference>
<evidence type="ECO:0000256" key="4">
    <source>
        <dbReference type="ARBA" id="ARBA00022842"/>
    </source>
</evidence>
<evidence type="ECO:0000256" key="3">
    <source>
        <dbReference type="ARBA" id="ARBA00022723"/>
    </source>
</evidence>